<evidence type="ECO:0000313" key="3">
    <source>
        <dbReference type="EMBL" id="RXH55839.1"/>
    </source>
</evidence>
<accession>A0A4Q0T1R0</accession>
<feature type="chain" id="PRO_5020878699" evidence="2">
    <location>
        <begin position="20"/>
        <end position="407"/>
    </location>
</feature>
<keyword evidence="2" id="KW-0732">Signal</keyword>
<proteinExistence type="predicted"/>
<dbReference type="Proteomes" id="UP000289437">
    <property type="component" value="Unassembled WGS sequence"/>
</dbReference>
<organism evidence="3 4">
    <name type="scientific">Granulicella sibirica</name>
    <dbReference type="NCBI Taxonomy" id="2479048"/>
    <lineage>
        <taxon>Bacteria</taxon>
        <taxon>Pseudomonadati</taxon>
        <taxon>Acidobacteriota</taxon>
        <taxon>Terriglobia</taxon>
        <taxon>Terriglobales</taxon>
        <taxon>Acidobacteriaceae</taxon>
        <taxon>Granulicella</taxon>
    </lineage>
</organism>
<reference evidence="3 4" key="1">
    <citation type="submission" date="2018-11" db="EMBL/GenBank/DDBJ databases">
        <authorList>
            <person name="Mardanov A.V."/>
            <person name="Ravin N.V."/>
            <person name="Dedysh S.N."/>
        </authorList>
    </citation>
    <scope>NUCLEOTIDE SEQUENCE [LARGE SCALE GENOMIC DNA]</scope>
    <source>
        <strain evidence="3 4">AF10</strain>
    </source>
</reference>
<dbReference type="AlphaFoldDB" id="A0A4Q0T1R0"/>
<reference evidence="4" key="2">
    <citation type="submission" date="2019-02" db="EMBL/GenBank/DDBJ databases">
        <title>Granulicella sibirica sp. nov., a psychrotolerant acidobacterium isolated from an organic soil layer in forested tundra, West Siberia.</title>
        <authorList>
            <person name="Oshkin I.Y."/>
            <person name="Kulichevskaya I.S."/>
            <person name="Rijpstra W.I.C."/>
            <person name="Sinninghe Damste J.S."/>
            <person name="Rakitin A.L."/>
            <person name="Ravin N.V."/>
            <person name="Dedysh S.N."/>
        </authorList>
    </citation>
    <scope>NUCLEOTIDE SEQUENCE [LARGE SCALE GENOMIC DNA]</scope>
    <source>
        <strain evidence="4">AF10</strain>
    </source>
</reference>
<evidence type="ECO:0000313" key="4">
    <source>
        <dbReference type="Proteomes" id="UP000289437"/>
    </source>
</evidence>
<evidence type="ECO:0000256" key="2">
    <source>
        <dbReference type="SAM" id="SignalP"/>
    </source>
</evidence>
<comment type="caution">
    <text evidence="3">The sequence shown here is derived from an EMBL/GenBank/DDBJ whole genome shotgun (WGS) entry which is preliminary data.</text>
</comment>
<feature type="signal peptide" evidence="2">
    <location>
        <begin position="1"/>
        <end position="19"/>
    </location>
</feature>
<evidence type="ECO:0000256" key="1">
    <source>
        <dbReference type="SAM" id="MobiDB-lite"/>
    </source>
</evidence>
<name>A0A4Q0T1R0_9BACT</name>
<dbReference type="EMBL" id="RDSM01000002">
    <property type="protein sequence ID" value="RXH55839.1"/>
    <property type="molecule type" value="Genomic_DNA"/>
</dbReference>
<sequence>MWVPRVLLLAAVFSIPAFGHSQVFVVGEKTATDDLPTDFTPTDLALPSERLSERGRRGLVRDLNAEQGFAHRALPLGKGLTLMANGPLQQTTAEYKKMIYTKGESVAPGDRVVITALEIKGDRLIIDLNGGPYAKHRFLSHIQFNDNNVAQNQQQATGSRVTLAFEGGIPEITAPEVKALLSPVIDFGVKSSVQAYADTLPSPVKKAIAQHDVLVGMDHRMVLAALGAPESKVREHSGDDPSQARYEEWIYGEVPKTIKFVRFTGDRVTQVKIAAMGKPIEIHDKDEMSGFQPPDATHEVVMADAQPGEERAHIHQAPPTLRKEGEAAPANAQGKVQFPDEKPQPIPATPRGDSGEMGSAPMGSSAPTPMGSAPMGPTQVGPGSAAPTPVGRGGTASEPQLLGQVTP</sequence>
<dbReference type="RefSeq" id="WP_192898015.1">
    <property type="nucleotide sequence ID" value="NZ_RDSM01000002.1"/>
</dbReference>
<protein>
    <submittedName>
        <fullName evidence="3">Uncharacterized protein</fullName>
    </submittedName>
</protein>
<gene>
    <name evidence="3" type="ORF">GRAN_2696</name>
</gene>
<feature type="region of interest" description="Disordered" evidence="1">
    <location>
        <begin position="309"/>
        <end position="407"/>
    </location>
</feature>
<keyword evidence="4" id="KW-1185">Reference proteome</keyword>